<evidence type="ECO:0000313" key="1">
    <source>
        <dbReference type="Proteomes" id="UP000095287"/>
    </source>
</evidence>
<name>A0A1I8AFZ1_9BILA</name>
<evidence type="ECO:0000313" key="2">
    <source>
        <dbReference type="WBParaSite" id="L893_g5096.t1"/>
    </source>
</evidence>
<dbReference type="WBParaSite" id="L893_g5096.t1">
    <property type="protein sequence ID" value="L893_g5096.t1"/>
    <property type="gene ID" value="L893_g5096"/>
</dbReference>
<proteinExistence type="predicted"/>
<dbReference type="Proteomes" id="UP000095287">
    <property type="component" value="Unplaced"/>
</dbReference>
<accession>A0A1I8AFZ1</accession>
<organism evidence="1 2">
    <name type="scientific">Steinernema glaseri</name>
    <dbReference type="NCBI Taxonomy" id="37863"/>
    <lineage>
        <taxon>Eukaryota</taxon>
        <taxon>Metazoa</taxon>
        <taxon>Ecdysozoa</taxon>
        <taxon>Nematoda</taxon>
        <taxon>Chromadorea</taxon>
        <taxon>Rhabditida</taxon>
        <taxon>Tylenchina</taxon>
        <taxon>Panagrolaimomorpha</taxon>
        <taxon>Strongyloidoidea</taxon>
        <taxon>Steinernematidae</taxon>
        <taxon>Steinernema</taxon>
    </lineage>
</organism>
<reference evidence="2" key="1">
    <citation type="submission" date="2016-11" db="UniProtKB">
        <authorList>
            <consortium name="WormBaseParasite"/>
        </authorList>
    </citation>
    <scope>IDENTIFICATION</scope>
</reference>
<dbReference type="AlphaFoldDB" id="A0A1I8AFZ1"/>
<protein>
    <submittedName>
        <fullName evidence="2">Transcriptional regulator</fullName>
    </submittedName>
</protein>
<sequence>MGDFIRDEGDYLMIIAVLTDEFVVDQLSMNLKGTKI</sequence>
<keyword evidence="1" id="KW-1185">Reference proteome</keyword>